<dbReference type="EMBL" id="CP109967">
    <property type="protein sequence ID" value="WAJ72251.1"/>
    <property type="molecule type" value="Genomic_DNA"/>
</dbReference>
<proteinExistence type="predicted"/>
<dbReference type="Proteomes" id="UP001163726">
    <property type="component" value="Plasmid pCadTS8_2"/>
</dbReference>
<evidence type="ECO:0008006" key="3">
    <source>
        <dbReference type="Google" id="ProtNLM"/>
    </source>
</evidence>
<name>A0ABY7AVI5_9ALTE</name>
<accession>A0ABY7AVI5</accession>
<reference evidence="1" key="1">
    <citation type="submission" date="2022-10" db="EMBL/GenBank/DDBJ databases">
        <title>Catenovulum adriacola sp. nov. isolated in the Harbour of Susak.</title>
        <authorList>
            <person name="Schoch T."/>
            <person name="Reich S.J."/>
            <person name="Stoeferle S."/>
            <person name="Flaiz M."/>
            <person name="Kazda M."/>
            <person name="Riedel C.U."/>
            <person name="Duerre P."/>
        </authorList>
    </citation>
    <scope>NUCLEOTIDE SEQUENCE</scope>
    <source>
        <strain evidence="1">TS8</strain>
        <plasmid evidence="1">pCadTS8_2</plasmid>
    </source>
</reference>
<evidence type="ECO:0000313" key="2">
    <source>
        <dbReference type="Proteomes" id="UP001163726"/>
    </source>
</evidence>
<keyword evidence="2" id="KW-1185">Reference proteome</keyword>
<gene>
    <name evidence="1" type="ORF">OLW01_16040</name>
</gene>
<sequence length="368" mass="42326">MNTLTTTEDELNEQKDTRQMSLFSMLDEAEKNSEQYLEYTNSIGSIDIIPRFWRGKNAIFTKEEAAKRSINCTNSYTFSNKKFKAVISPAFVVRQTKSGETEEVFAYPGDREELIEKVLFLIAAKQGLNRVKVGNQTRYGIFFSLYQVREELKKINKTRSYDAIKESLTILKDSRIKIISEGNDGVDYTVTHDIFSDAILESSGVGRGKNRYWIGFSDYLVGEILKLNYRQVLYSRFTNYSSALSRFLDLYLSNVWKNATYHVATKISLNRIMENFGKKQVKIDSKRRDMRQALLDLEKAGVIRSVPYAQKTVDSEGNEDYVYELEPTKKFVDEIIKSNAKHKGLKKLSEAVEQGNAHWLDDKGVMKA</sequence>
<protein>
    <recommendedName>
        <fullName evidence="3">Replication initiator protein A</fullName>
    </recommendedName>
</protein>
<organism evidence="1 2">
    <name type="scientific">Catenovulum adriaticum</name>
    <dbReference type="NCBI Taxonomy" id="2984846"/>
    <lineage>
        <taxon>Bacteria</taxon>
        <taxon>Pseudomonadati</taxon>
        <taxon>Pseudomonadota</taxon>
        <taxon>Gammaproteobacteria</taxon>
        <taxon>Alteromonadales</taxon>
        <taxon>Alteromonadaceae</taxon>
        <taxon>Catenovulum</taxon>
    </lineage>
</organism>
<evidence type="ECO:0000313" key="1">
    <source>
        <dbReference type="EMBL" id="WAJ72251.1"/>
    </source>
</evidence>
<geneLocation type="plasmid" evidence="1 2">
    <name>pCadTS8_2</name>
</geneLocation>
<dbReference type="RefSeq" id="WP_268076966.1">
    <property type="nucleotide sequence ID" value="NZ_CP109967.1"/>
</dbReference>
<keyword evidence="1" id="KW-0614">Plasmid</keyword>